<evidence type="ECO:0000256" key="9">
    <source>
        <dbReference type="SAM" id="MobiDB-lite"/>
    </source>
</evidence>
<comment type="function">
    <text evidence="7">Participates actively in the response to hyperosmotic and heat shock by preventing the aggregation of stress-denatured proteins, in association with DnaK and GrpE. It is the nucleotide exchange factor for DnaK and may function as a thermosensor. Unfolded proteins bind initially to DnaJ; upon interaction with the DnaJ-bound protein, DnaK hydrolyzes its bound ATP, resulting in the formation of a stable complex. GrpE releases ADP from DnaK; ATP binding to DnaK triggers the release of the substrate protein, thus completing the reaction cycle. Several rounds of ATP-dependent interactions between DnaJ, DnaK and GrpE are required for fully efficient folding.</text>
</comment>
<keyword evidence="5 7" id="KW-0346">Stress response</keyword>
<reference evidence="10" key="1">
    <citation type="journal article" date="2014" name="Genome Biol. Evol.">
        <title>Pangenome evidence for extensive interdomain horizontal transfer affecting lineage core and shell genes in uncultured planktonic thaumarchaeota and euryarchaeota.</title>
        <authorList>
            <person name="Deschamps P."/>
            <person name="Zivanovic Y."/>
            <person name="Moreira D."/>
            <person name="Rodriguez-Valera F."/>
            <person name="Lopez-Garcia P."/>
        </authorList>
    </citation>
    <scope>NUCLEOTIDE SEQUENCE</scope>
</reference>
<dbReference type="GO" id="GO:0051082">
    <property type="term" value="F:unfolded protein binding"/>
    <property type="evidence" value="ECO:0007669"/>
    <property type="project" value="TreeGrafter"/>
</dbReference>
<evidence type="ECO:0000256" key="2">
    <source>
        <dbReference type="ARBA" id="ARBA00009054"/>
    </source>
</evidence>
<dbReference type="FunFam" id="2.30.22.10:FF:000001">
    <property type="entry name" value="Protein GrpE"/>
    <property type="match status" value="1"/>
</dbReference>
<evidence type="ECO:0000256" key="8">
    <source>
        <dbReference type="RuleBase" id="RU004478"/>
    </source>
</evidence>
<sequence>MKSKSSKDEKKIETVEEKEPTVLTPEEEIQKLKSEVEDYNEKFLRVVADFDNFRKRIDRDREQQNLRLRGEILSNFLEIVDTAEKAVEVDHPDLESSLEGIKGIHKLMSALMDSFNIERFDPQGEQFDFRLHEALTTVEKEGVEPNTIVEVIQSGYTLEGELLRPAKVVVSKGFEEEGEKIVVEGE</sequence>
<dbReference type="HAMAP" id="MF_01151">
    <property type="entry name" value="GrpE"/>
    <property type="match status" value="1"/>
</dbReference>
<feature type="region of interest" description="Disordered" evidence="9">
    <location>
        <begin position="1"/>
        <end position="23"/>
    </location>
</feature>
<dbReference type="InterPro" id="IPR013805">
    <property type="entry name" value="GrpE_CC"/>
</dbReference>
<dbReference type="GO" id="GO:0005737">
    <property type="term" value="C:cytoplasm"/>
    <property type="evidence" value="ECO:0007669"/>
    <property type="project" value="UniProtKB-SubCell"/>
</dbReference>
<comment type="subcellular location">
    <subcellularLocation>
        <location evidence="1 7">Cytoplasm</location>
    </subcellularLocation>
</comment>
<evidence type="ECO:0000256" key="6">
    <source>
        <dbReference type="ARBA" id="ARBA00023186"/>
    </source>
</evidence>
<organism evidence="10">
    <name type="scientific">uncultured marine group II/III euryarchaeote AD1000_28_C09</name>
    <dbReference type="NCBI Taxonomy" id="1457746"/>
    <lineage>
        <taxon>Archaea</taxon>
        <taxon>Methanobacteriati</taxon>
        <taxon>Methanobacteriota</taxon>
        <taxon>environmental samples</taxon>
    </lineage>
</organism>
<protein>
    <recommendedName>
        <fullName evidence="7">Protein GrpE</fullName>
    </recommendedName>
    <alternativeName>
        <fullName evidence="7">HSP-70 cofactor</fullName>
    </alternativeName>
</protein>
<comment type="similarity">
    <text evidence="2 7 8">Belongs to the GrpE family.</text>
</comment>
<evidence type="ECO:0000256" key="5">
    <source>
        <dbReference type="ARBA" id="ARBA00023016"/>
    </source>
</evidence>
<dbReference type="PRINTS" id="PR00773">
    <property type="entry name" value="GRPEPROTEIN"/>
</dbReference>
<keyword evidence="6 7" id="KW-0143">Chaperone</keyword>
<dbReference type="InterPro" id="IPR009012">
    <property type="entry name" value="GrpE_head"/>
</dbReference>
<evidence type="ECO:0000256" key="3">
    <source>
        <dbReference type="ARBA" id="ARBA00011738"/>
    </source>
</evidence>
<evidence type="ECO:0000256" key="1">
    <source>
        <dbReference type="ARBA" id="ARBA00004496"/>
    </source>
</evidence>
<dbReference type="EMBL" id="KF900376">
    <property type="protein sequence ID" value="AIE92802.1"/>
    <property type="molecule type" value="Genomic_DNA"/>
</dbReference>
<dbReference type="SUPFAM" id="SSF51064">
    <property type="entry name" value="Head domain of nucleotide exchange factor GrpE"/>
    <property type="match status" value="1"/>
</dbReference>
<dbReference type="GO" id="GO:0000774">
    <property type="term" value="F:adenyl-nucleotide exchange factor activity"/>
    <property type="evidence" value="ECO:0007669"/>
    <property type="project" value="InterPro"/>
</dbReference>
<keyword evidence="4 7" id="KW-0963">Cytoplasm</keyword>
<dbReference type="GO" id="GO:0006457">
    <property type="term" value="P:protein folding"/>
    <property type="evidence" value="ECO:0007669"/>
    <property type="project" value="InterPro"/>
</dbReference>
<dbReference type="PANTHER" id="PTHR21237">
    <property type="entry name" value="GRPE PROTEIN"/>
    <property type="match status" value="1"/>
</dbReference>
<dbReference type="SUPFAM" id="SSF58014">
    <property type="entry name" value="Coiled-coil domain of nucleotide exchange factor GrpE"/>
    <property type="match status" value="1"/>
</dbReference>
<dbReference type="InterPro" id="IPR000740">
    <property type="entry name" value="GrpE"/>
</dbReference>
<feature type="compositionally biased region" description="Basic and acidic residues" evidence="9">
    <location>
        <begin position="1"/>
        <end position="20"/>
    </location>
</feature>
<evidence type="ECO:0000313" key="10">
    <source>
        <dbReference type="EMBL" id="AIE92802.1"/>
    </source>
</evidence>
<dbReference type="AlphaFoldDB" id="A0A075FT37"/>
<comment type="subunit">
    <text evidence="3 7">Homodimer.</text>
</comment>
<evidence type="ECO:0000256" key="4">
    <source>
        <dbReference type="ARBA" id="ARBA00022490"/>
    </source>
</evidence>
<accession>A0A075FT37</accession>
<dbReference type="Gene3D" id="2.30.22.10">
    <property type="entry name" value="Head domain of nucleotide exchange factor GrpE"/>
    <property type="match status" value="1"/>
</dbReference>
<proteinExistence type="inferred from homology"/>
<dbReference type="CDD" id="cd00446">
    <property type="entry name" value="GrpE"/>
    <property type="match status" value="1"/>
</dbReference>
<dbReference type="PANTHER" id="PTHR21237:SF23">
    <property type="entry name" value="GRPE PROTEIN HOMOLOG, MITOCHONDRIAL"/>
    <property type="match status" value="1"/>
</dbReference>
<evidence type="ECO:0000256" key="7">
    <source>
        <dbReference type="HAMAP-Rule" id="MF_01151"/>
    </source>
</evidence>
<name>A0A075FT37_9EURY</name>
<dbReference type="GO" id="GO:0051087">
    <property type="term" value="F:protein-folding chaperone binding"/>
    <property type="evidence" value="ECO:0007669"/>
    <property type="project" value="InterPro"/>
</dbReference>
<dbReference type="Pfam" id="PF01025">
    <property type="entry name" value="GrpE"/>
    <property type="match status" value="1"/>
</dbReference>
<gene>
    <name evidence="10" type="primary">GRPE</name>
    <name evidence="7" type="synonym">grpE</name>
</gene>
<dbReference type="Gene3D" id="3.90.20.20">
    <property type="match status" value="1"/>
</dbReference>
<dbReference type="GO" id="GO:0042803">
    <property type="term" value="F:protein homodimerization activity"/>
    <property type="evidence" value="ECO:0007669"/>
    <property type="project" value="InterPro"/>
</dbReference>